<gene>
    <name evidence="11" type="ORF">SAMN05421788_108223</name>
</gene>
<reference evidence="12" key="1">
    <citation type="submission" date="2017-01" db="EMBL/GenBank/DDBJ databases">
        <authorList>
            <person name="Varghese N."/>
            <person name="Submissions S."/>
        </authorList>
    </citation>
    <scope>NUCLEOTIDE SEQUENCE [LARGE SCALE GENOMIC DNA]</scope>
    <source>
        <strain evidence="12">DSM 21054</strain>
    </source>
</reference>
<keyword evidence="6 11" id="KW-0418">Kinase</keyword>
<keyword evidence="8" id="KW-0902">Two-component regulatory system</keyword>
<feature type="transmembrane region" description="Helical" evidence="9">
    <location>
        <begin position="12"/>
        <end position="31"/>
    </location>
</feature>
<evidence type="ECO:0000256" key="6">
    <source>
        <dbReference type="ARBA" id="ARBA00022777"/>
    </source>
</evidence>
<evidence type="ECO:0000256" key="3">
    <source>
        <dbReference type="ARBA" id="ARBA00022553"/>
    </source>
</evidence>
<name>A0A173MDG4_9BACT</name>
<dbReference type="EMBL" id="FTOR01000008">
    <property type="protein sequence ID" value="SIT29122.1"/>
    <property type="molecule type" value="Genomic_DNA"/>
</dbReference>
<comment type="catalytic activity">
    <reaction evidence="1">
        <text>ATP + protein L-histidine = ADP + protein N-phospho-L-histidine.</text>
        <dbReference type="EC" id="2.7.13.3"/>
    </reaction>
</comment>
<evidence type="ECO:0000256" key="9">
    <source>
        <dbReference type="SAM" id="Phobius"/>
    </source>
</evidence>
<dbReference type="PANTHER" id="PTHR24421">
    <property type="entry name" value="NITRATE/NITRITE SENSOR PROTEIN NARX-RELATED"/>
    <property type="match status" value="1"/>
</dbReference>
<dbReference type="InterPro" id="IPR050482">
    <property type="entry name" value="Sensor_HK_TwoCompSys"/>
</dbReference>
<organism evidence="11 12">
    <name type="scientific">Filimonas lacunae</name>
    <dbReference type="NCBI Taxonomy" id="477680"/>
    <lineage>
        <taxon>Bacteria</taxon>
        <taxon>Pseudomonadati</taxon>
        <taxon>Bacteroidota</taxon>
        <taxon>Chitinophagia</taxon>
        <taxon>Chitinophagales</taxon>
        <taxon>Chitinophagaceae</taxon>
        <taxon>Filimonas</taxon>
    </lineage>
</organism>
<keyword evidence="12" id="KW-1185">Reference proteome</keyword>
<sequence length="269" mass="30181">MQTNTGISIVDIIIPFTIVLFIIAVGVVLLYEHFQKNIYQQERDKAALKFAHQTDLLRNNILIQEEERKRIASDLHDELGAALSIIRMNLVLLKQKEHQRSTGASENIPKLENLISLSENAITSVRTISHQLMPPQLESFGLMKTLESFIENINASGKINICLTVKCNMPDLQWPLTLGLYRIIMELTNNTIKHAGASTIDLNFNCNNDKLVFSFTDNGKGLKATDEVSKGMGIQNIEARIDALKGSFVYGNDSVTNGFMMYIELPIEN</sequence>
<keyword evidence="4" id="KW-0808">Transferase</keyword>
<dbReference type="Gene3D" id="1.20.5.1930">
    <property type="match status" value="1"/>
</dbReference>
<protein>
    <recommendedName>
        <fullName evidence="2">histidine kinase</fullName>
        <ecNumber evidence="2">2.7.13.3</ecNumber>
    </recommendedName>
</protein>
<dbReference type="GO" id="GO:0000155">
    <property type="term" value="F:phosphorelay sensor kinase activity"/>
    <property type="evidence" value="ECO:0007669"/>
    <property type="project" value="InterPro"/>
</dbReference>
<dbReference type="KEGG" id="fln:FLA_1643"/>
<accession>A0A173MDG4</accession>
<dbReference type="SUPFAM" id="SSF55874">
    <property type="entry name" value="ATPase domain of HSP90 chaperone/DNA topoisomerase II/histidine kinase"/>
    <property type="match status" value="1"/>
</dbReference>
<proteinExistence type="predicted"/>
<keyword evidence="9" id="KW-1133">Transmembrane helix</keyword>
<dbReference type="RefSeq" id="WP_076381239.1">
    <property type="nucleotide sequence ID" value="NZ_AP017422.1"/>
</dbReference>
<evidence type="ECO:0000256" key="2">
    <source>
        <dbReference type="ARBA" id="ARBA00012438"/>
    </source>
</evidence>
<evidence type="ECO:0000256" key="4">
    <source>
        <dbReference type="ARBA" id="ARBA00022679"/>
    </source>
</evidence>
<dbReference type="CDD" id="cd16917">
    <property type="entry name" value="HATPase_UhpB-NarQ-NarX-like"/>
    <property type="match status" value="1"/>
</dbReference>
<dbReference type="AlphaFoldDB" id="A0A173MDG4"/>
<keyword evidence="9" id="KW-0812">Transmembrane</keyword>
<dbReference type="InterPro" id="IPR003594">
    <property type="entry name" value="HATPase_dom"/>
</dbReference>
<dbReference type="InterPro" id="IPR005467">
    <property type="entry name" value="His_kinase_dom"/>
</dbReference>
<evidence type="ECO:0000256" key="5">
    <source>
        <dbReference type="ARBA" id="ARBA00022741"/>
    </source>
</evidence>
<evidence type="ECO:0000256" key="8">
    <source>
        <dbReference type="ARBA" id="ARBA00023012"/>
    </source>
</evidence>
<dbReference type="STRING" id="477680.SAMN05421788_108223"/>
<dbReference type="Proteomes" id="UP000186917">
    <property type="component" value="Unassembled WGS sequence"/>
</dbReference>
<dbReference type="Gene3D" id="3.30.565.10">
    <property type="entry name" value="Histidine kinase-like ATPase, C-terminal domain"/>
    <property type="match status" value="1"/>
</dbReference>
<keyword evidence="3" id="KW-0597">Phosphoprotein</keyword>
<keyword evidence="5" id="KW-0547">Nucleotide-binding</keyword>
<keyword evidence="7" id="KW-0067">ATP-binding</keyword>
<evidence type="ECO:0000259" key="10">
    <source>
        <dbReference type="PROSITE" id="PS50109"/>
    </source>
</evidence>
<dbReference type="InterPro" id="IPR011712">
    <property type="entry name" value="Sig_transdc_His_kin_sub3_dim/P"/>
</dbReference>
<evidence type="ECO:0000256" key="7">
    <source>
        <dbReference type="ARBA" id="ARBA00022840"/>
    </source>
</evidence>
<dbReference type="Pfam" id="PF07730">
    <property type="entry name" value="HisKA_3"/>
    <property type="match status" value="1"/>
</dbReference>
<dbReference type="PANTHER" id="PTHR24421:SF10">
    <property type="entry name" value="NITRATE_NITRITE SENSOR PROTEIN NARQ"/>
    <property type="match status" value="1"/>
</dbReference>
<evidence type="ECO:0000313" key="12">
    <source>
        <dbReference type="Proteomes" id="UP000186917"/>
    </source>
</evidence>
<dbReference type="EC" id="2.7.13.3" evidence="2"/>
<dbReference type="InterPro" id="IPR036890">
    <property type="entry name" value="HATPase_C_sf"/>
</dbReference>
<dbReference type="OrthoDB" id="5401121at2"/>
<dbReference type="GO" id="GO:0046983">
    <property type="term" value="F:protein dimerization activity"/>
    <property type="evidence" value="ECO:0007669"/>
    <property type="project" value="InterPro"/>
</dbReference>
<feature type="domain" description="Histidine kinase" evidence="10">
    <location>
        <begin position="74"/>
        <end position="269"/>
    </location>
</feature>
<evidence type="ECO:0000313" key="11">
    <source>
        <dbReference type="EMBL" id="SIT29122.1"/>
    </source>
</evidence>
<dbReference type="Pfam" id="PF02518">
    <property type="entry name" value="HATPase_c"/>
    <property type="match status" value="1"/>
</dbReference>
<keyword evidence="9" id="KW-0472">Membrane</keyword>
<dbReference type="PROSITE" id="PS50109">
    <property type="entry name" value="HIS_KIN"/>
    <property type="match status" value="1"/>
</dbReference>
<dbReference type="GO" id="GO:0005524">
    <property type="term" value="F:ATP binding"/>
    <property type="evidence" value="ECO:0007669"/>
    <property type="project" value="UniProtKB-KW"/>
</dbReference>
<dbReference type="GO" id="GO:0016020">
    <property type="term" value="C:membrane"/>
    <property type="evidence" value="ECO:0007669"/>
    <property type="project" value="InterPro"/>
</dbReference>
<evidence type="ECO:0000256" key="1">
    <source>
        <dbReference type="ARBA" id="ARBA00000085"/>
    </source>
</evidence>